<reference evidence="2 3" key="1">
    <citation type="submission" date="2024-10" db="EMBL/GenBank/DDBJ databases">
        <title>The Natural Products Discovery Center: Release of the First 8490 Sequenced Strains for Exploring Actinobacteria Biosynthetic Diversity.</title>
        <authorList>
            <person name="Kalkreuter E."/>
            <person name="Kautsar S.A."/>
            <person name="Yang D."/>
            <person name="Bader C.D."/>
            <person name="Teijaro C.N."/>
            <person name="Fluegel L."/>
            <person name="Davis C.M."/>
            <person name="Simpson J.R."/>
            <person name="Lauterbach L."/>
            <person name="Steele A.D."/>
            <person name="Gui C."/>
            <person name="Meng S."/>
            <person name="Li G."/>
            <person name="Viehrig K."/>
            <person name="Ye F."/>
            <person name="Su P."/>
            <person name="Kiefer A.F."/>
            <person name="Nichols A."/>
            <person name="Cepeda A.J."/>
            <person name="Yan W."/>
            <person name="Fan B."/>
            <person name="Jiang Y."/>
            <person name="Adhikari A."/>
            <person name="Zheng C.-J."/>
            <person name="Schuster L."/>
            <person name="Cowan T.M."/>
            <person name="Smanski M.J."/>
            <person name="Chevrette M.G."/>
            <person name="De Carvalho L.P.S."/>
            <person name="Shen B."/>
        </authorList>
    </citation>
    <scope>NUCLEOTIDE SEQUENCE [LARGE SCALE GENOMIC DNA]</scope>
    <source>
        <strain evidence="2 3">NPDC019275</strain>
    </source>
</reference>
<dbReference type="Pfam" id="PF11271">
    <property type="entry name" value="PorA"/>
    <property type="match status" value="1"/>
</dbReference>
<evidence type="ECO:0000313" key="3">
    <source>
        <dbReference type="Proteomes" id="UP001611415"/>
    </source>
</evidence>
<dbReference type="RefSeq" id="WP_397096144.1">
    <property type="nucleotide sequence ID" value="NZ_JBIRYO010000043.1"/>
</dbReference>
<sequence>MSIRRSSAVMVMAGIALVALAAIIRFWFVPSVSKLPASLDITNTYTGTATLLNAEAVQAGDMRNAILQDVPVTLERHTFVSSTHGDTAIVQDDLTMNAPNGVSLRSNHTYAVNRKTMLEASAPDGTSVESHTGITVGLPVDPDPDTDYSLYDPSTRAAYPLELQGNSTVAGRDVLRYTASAQGTLADAATLNALPPALPKAQLTQIAALLPPDNQAKLSAALPTLPDDVPVNYTATTNYEISIDSTLGIPSNGSLEQQVVANVSAGGQDIPLMPVLALDATLDEKSVASAADSNASTATKLDFVSIWVPLGALVIGLIAIAFGFIRRAPASRNDNARADNKHAPVESQN</sequence>
<keyword evidence="1" id="KW-1133">Transmembrane helix</keyword>
<proteinExistence type="predicted"/>
<dbReference type="Proteomes" id="UP001611415">
    <property type="component" value="Unassembled WGS sequence"/>
</dbReference>
<protein>
    <submittedName>
        <fullName evidence="2">Porin PorA family protein</fullName>
    </submittedName>
</protein>
<accession>A0ABW7XBR5</accession>
<name>A0ABW7XBR5_9NOCA</name>
<comment type="caution">
    <text evidence="2">The sequence shown here is derived from an EMBL/GenBank/DDBJ whole genome shotgun (WGS) entry which is preliminary data.</text>
</comment>
<evidence type="ECO:0000256" key="1">
    <source>
        <dbReference type="SAM" id="Phobius"/>
    </source>
</evidence>
<feature type="transmembrane region" description="Helical" evidence="1">
    <location>
        <begin position="306"/>
        <end position="325"/>
    </location>
</feature>
<gene>
    <name evidence="2" type="ORF">ACH49W_34935</name>
</gene>
<feature type="transmembrane region" description="Helical" evidence="1">
    <location>
        <begin position="7"/>
        <end position="28"/>
    </location>
</feature>
<evidence type="ECO:0000313" key="2">
    <source>
        <dbReference type="EMBL" id="MFI2478578.1"/>
    </source>
</evidence>
<dbReference type="EMBL" id="JBIRYO010000043">
    <property type="protein sequence ID" value="MFI2478578.1"/>
    <property type="molecule type" value="Genomic_DNA"/>
</dbReference>
<organism evidence="2 3">
    <name type="scientific">Nocardia xishanensis</name>
    <dbReference type="NCBI Taxonomy" id="238964"/>
    <lineage>
        <taxon>Bacteria</taxon>
        <taxon>Bacillati</taxon>
        <taxon>Actinomycetota</taxon>
        <taxon>Actinomycetes</taxon>
        <taxon>Mycobacteriales</taxon>
        <taxon>Nocardiaceae</taxon>
        <taxon>Nocardia</taxon>
    </lineage>
</organism>
<keyword evidence="1" id="KW-0472">Membrane</keyword>
<dbReference type="InterPro" id="IPR021424">
    <property type="entry name" value="PorA"/>
</dbReference>
<keyword evidence="3" id="KW-1185">Reference proteome</keyword>
<keyword evidence="1" id="KW-0812">Transmembrane</keyword>